<dbReference type="PANTHER" id="PTHR43566">
    <property type="entry name" value="CONSERVED PROTEIN"/>
    <property type="match status" value="1"/>
</dbReference>
<dbReference type="Pfam" id="PF13173">
    <property type="entry name" value="AAA_14"/>
    <property type="match status" value="1"/>
</dbReference>
<dbReference type="Proteomes" id="UP000068210">
    <property type="component" value="Chromosome"/>
</dbReference>
<gene>
    <name evidence="3" type="ORF">Achr_22060</name>
</gene>
<organism evidence="3 4">
    <name type="scientific">Azotobacter chroococcum NCIMB 8003</name>
    <dbReference type="NCBI Taxonomy" id="1328314"/>
    <lineage>
        <taxon>Bacteria</taxon>
        <taxon>Pseudomonadati</taxon>
        <taxon>Pseudomonadota</taxon>
        <taxon>Gammaproteobacteria</taxon>
        <taxon>Pseudomonadales</taxon>
        <taxon>Pseudomonadaceae</taxon>
        <taxon>Azotobacter</taxon>
    </lineage>
</organism>
<keyword evidence="4" id="KW-1185">Reference proteome</keyword>
<dbReference type="PANTHER" id="PTHR43566:SF2">
    <property type="entry name" value="DUF4143 DOMAIN-CONTAINING PROTEIN"/>
    <property type="match status" value="1"/>
</dbReference>
<sequence length="424" mass="47174">MTTVHHPRYLQQQVLDALADTPVVCILGPRQVGKTTLARRLQPDRTYTSFDDATLLAAARDDPLGFVAGLPAAMILDEVQRVPELLPAIKLSVDHDRRPGRFILTGSANLLLLPDVQESLAGRMEVIYLNPLSEQEKHHSTYSLLEAMISGPLKPAITGIQPPVAGVAEAVVRGGYPEPNTRTEQRAQQWYRQYLNAIVQRDVRDIANIRDSDELLRLLKLIALRTGNLVNISNLMQDVGLQRDTIGRYLSVLERLFLIRTLPAWHRNAAKRLIKAPKIHIVDSGLGCALTGLKTADWHQPTKPFGGMLESFVVQQLICQSGWVDNELSFSHYRDKDQVEVDLVIEQDDRLWGVEVKKAASIQARDGRGLARLAEQAGDSWQGGILLYTGTNTLPLAEIPNAFAVPMDRLWQMDSVPSDRQSSS</sequence>
<evidence type="ECO:0000259" key="1">
    <source>
        <dbReference type="Pfam" id="PF13173"/>
    </source>
</evidence>
<dbReference type="KEGG" id="acx:Achr_22060"/>
<dbReference type="STRING" id="1328314.Achr_22060"/>
<evidence type="ECO:0000259" key="2">
    <source>
        <dbReference type="Pfam" id="PF13635"/>
    </source>
</evidence>
<protein>
    <submittedName>
        <fullName evidence="3">ATPase, AAA+ superfamily</fullName>
    </submittedName>
</protein>
<dbReference type="InterPro" id="IPR041682">
    <property type="entry name" value="AAA_14"/>
</dbReference>
<evidence type="ECO:0000313" key="3">
    <source>
        <dbReference type="EMBL" id="AJE21655.1"/>
    </source>
</evidence>
<name>A0A0C4WQ65_9GAMM</name>
<accession>A0A0C4WQ65</accession>
<dbReference type="HOGENOM" id="CLU_041527_3_0_6"/>
<dbReference type="Pfam" id="PF13635">
    <property type="entry name" value="DUF4143"/>
    <property type="match status" value="1"/>
</dbReference>
<dbReference type="AlphaFoldDB" id="A0A0C4WQ65"/>
<dbReference type="SUPFAM" id="SSF52540">
    <property type="entry name" value="P-loop containing nucleoside triphosphate hydrolases"/>
    <property type="match status" value="1"/>
</dbReference>
<proteinExistence type="predicted"/>
<evidence type="ECO:0000313" key="4">
    <source>
        <dbReference type="Proteomes" id="UP000068210"/>
    </source>
</evidence>
<feature type="domain" description="AAA" evidence="1">
    <location>
        <begin position="21"/>
        <end position="136"/>
    </location>
</feature>
<feature type="domain" description="DUF4143" evidence="2">
    <location>
        <begin position="200"/>
        <end position="358"/>
    </location>
</feature>
<dbReference type="InterPro" id="IPR027417">
    <property type="entry name" value="P-loop_NTPase"/>
</dbReference>
<dbReference type="EMBL" id="CP010415">
    <property type="protein sequence ID" value="AJE21655.1"/>
    <property type="molecule type" value="Genomic_DNA"/>
</dbReference>
<reference evidence="3 4" key="1">
    <citation type="journal article" date="2015" name="PLoS ONE">
        <title>Azotobacter Genomes: The Genome of Azotobacter chroococcum NCIMB 8003 (ATCC 4412).</title>
        <authorList>
            <person name="Robson R.L."/>
            <person name="Jones R."/>
            <person name="Robson R.M."/>
            <person name="Schwartz A."/>
            <person name="Richardson T.H."/>
        </authorList>
    </citation>
    <scope>NUCLEOTIDE SEQUENCE [LARGE SCALE GENOMIC DNA]</scope>
    <source>
        <strain evidence="3 4">NCIMB 8003</strain>
    </source>
</reference>
<dbReference type="InterPro" id="IPR025420">
    <property type="entry name" value="DUF4143"/>
</dbReference>
<dbReference type="RefSeq" id="WP_052263928.1">
    <property type="nucleotide sequence ID" value="NZ_CP010415.1"/>
</dbReference>